<evidence type="ECO:0000313" key="2">
    <source>
        <dbReference type="Proteomes" id="UP000740605"/>
    </source>
</evidence>
<dbReference type="EMBL" id="JAFLHG010000004">
    <property type="protein sequence ID" value="MBT8797461.1"/>
    <property type="molecule type" value="Genomic_DNA"/>
</dbReference>
<gene>
    <name evidence="1" type="ORF">J0P97_05185</name>
</gene>
<evidence type="ECO:0008006" key="3">
    <source>
        <dbReference type="Google" id="ProtNLM"/>
    </source>
</evidence>
<dbReference type="RefSeq" id="WP_215486724.1">
    <property type="nucleotide sequence ID" value="NZ_BAAAPJ010000002.1"/>
</dbReference>
<reference evidence="1 2" key="1">
    <citation type="submission" date="2021-03" db="EMBL/GenBank/DDBJ databases">
        <title>Microbacterium pauli sp. nov., isolated from microfiltered milk.</title>
        <authorList>
            <person name="Bellassi P."/>
            <person name="Fontana A."/>
            <person name="Callegari M.L."/>
            <person name="Lorenzo M."/>
            <person name="Cappa F."/>
        </authorList>
    </citation>
    <scope>NUCLEOTIDE SEQUENCE [LARGE SCALE GENOMIC DNA]</scope>
    <source>
        <strain evidence="1 2">DSM 18909</strain>
    </source>
</reference>
<keyword evidence="2" id="KW-1185">Reference proteome</keyword>
<protein>
    <recommendedName>
        <fullName evidence="3">DUF4352 domain-containing protein</fullName>
    </recommendedName>
</protein>
<proteinExistence type="predicted"/>
<comment type="caution">
    <text evidence="1">The sequence shown here is derived from an EMBL/GenBank/DDBJ whole genome shotgun (WGS) entry which is preliminary data.</text>
</comment>
<organism evidence="1 2">
    <name type="scientific">Microbacterium flavum</name>
    <dbReference type="NCBI Taxonomy" id="415216"/>
    <lineage>
        <taxon>Bacteria</taxon>
        <taxon>Bacillati</taxon>
        <taxon>Actinomycetota</taxon>
        <taxon>Actinomycetes</taxon>
        <taxon>Micrococcales</taxon>
        <taxon>Microbacteriaceae</taxon>
        <taxon>Microbacterium</taxon>
    </lineage>
</organism>
<accession>A0ABS5XSQ4</accession>
<sequence>MLVIATASTIGLVWWKRGARRVYVIDHVKLEMHSACVVEDRVVEQVWRVAISITNTSRRPRLLPVLAERATVRADRCVFLANVYLDADVRELNPRAVALAWIEFVLPGGVSPRAIDTDIIVGDQRPRPLRWLARPTGRRAEMVEALRSPLTLLEHR</sequence>
<evidence type="ECO:0000313" key="1">
    <source>
        <dbReference type="EMBL" id="MBT8797461.1"/>
    </source>
</evidence>
<dbReference type="Proteomes" id="UP000740605">
    <property type="component" value="Unassembled WGS sequence"/>
</dbReference>
<name>A0ABS5XSQ4_9MICO</name>